<accession>A0A179HHX1</accession>
<dbReference type="Proteomes" id="UP000078340">
    <property type="component" value="Unassembled WGS sequence"/>
</dbReference>
<comment type="caution">
    <text evidence="1">The sequence shown here is derived from an EMBL/GenBank/DDBJ whole genome shotgun (WGS) entry which is preliminary data.</text>
</comment>
<gene>
    <name evidence="1" type="ORF">VFPFJ_06221</name>
</gene>
<reference evidence="1 2" key="1">
    <citation type="submission" date="2016-02" db="EMBL/GenBank/DDBJ databases">
        <title>Biosynthesis of antibiotic leucinostatins and their inhibition on Phytophthora in bio-control Purpureocillium lilacinum.</title>
        <authorList>
            <person name="Wang G."/>
            <person name="Liu Z."/>
            <person name="Lin R."/>
            <person name="Li E."/>
            <person name="Mao Z."/>
            <person name="Ling J."/>
            <person name="Yin W."/>
            <person name="Xie B."/>
        </authorList>
    </citation>
    <scope>NUCLEOTIDE SEQUENCE [LARGE SCALE GENOMIC DNA]</scope>
    <source>
        <strain evidence="1">PLFJ-1</strain>
    </source>
</reference>
<organism evidence="1 2">
    <name type="scientific">Purpureocillium lilacinum</name>
    <name type="common">Paecilomyces lilacinus</name>
    <dbReference type="NCBI Taxonomy" id="33203"/>
    <lineage>
        <taxon>Eukaryota</taxon>
        <taxon>Fungi</taxon>
        <taxon>Dikarya</taxon>
        <taxon>Ascomycota</taxon>
        <taxon>Pezizomycotina</taxon>
        <taxon>Sordariomycetes</taxon>
        <taxon>Hypocreomycetidae</taxon>
        <taxon>Hypocreales</taxon>
        <taxon>Ophiocordycipitaceae</taxon>
        <taxon>Purpureocillium</taxon>
    </lineage>
</organism>
<name>A0A179HHX1_PURLI</name>
<protein>
    <submittedName>
        <fullName evidence="1">Uncharacterized protein</fullName>
    </submittedName>
</protein>
<dbReference type="EMBL" id="LSBI01000005">
    <property type="protein sequence ID" value="OAQ89807.1"/>
    <property type="molecule type" value="Genomic_DNA"/>
</dbReference>
<evidence type="ECO:0000313" key="1">
    <source>
        <dbReference type="EMBL" id="OAQ89807.1"/>
    </source>
</evidence>
<sequence>MFLGLPFVSRSASVSFIATVAAIPQVPSVPVVPSVAVVPFVAVVSSVAVIPPVPHVPSVSPGSRFHQLCRGWHSCAERKDPPGHRPGSRVATLARSCARVFPRD</sequence>
<dbReference type="AlphaFoldDB" id="A0A179HHX1"/>
<proteinExistence type="predicted"/>
<evidence type="ECO:0000313" key="2">
    <source>
        <dbReference type="Proteomes" id="UP000078340"/>
    </source>
</evidence>